<feature type="transmembrane region" description="Helical" evidence="1">
    <location>
        <begin position="30"/>
        <end position="52"/>
    </location>
</feature>
<comment type="caution">
    <text evidence="2">The sequence shown here is derived from an EMBL/GenBank/DDBJ whole genome shotgun (WGS) entry which is preliminary data.</text>
</comment>
<dbReference type="EMBL" id="JAHMHH010000003">
    <property type="protein sequence ID" value="MBU4692525.1"/>
    <property type="molecule type" value="Genomic_DNA"/>
</dbReference>
<evidence type="ECO:0000256" key="1">
    <source>
        <dbReference type="SAM" id="Phobius"/>
    </source>
</evidence>
<organism evidence="2 3">
    <name type="scientific">Mycoplasma zalophi</name>
    <dbReference type="NCBI Taxonomy" id="191287"/>
    <lineage>
        <taxon>Bacteria</taxon>
        <taxon>Bacillati</taxon>
        <taxon>Mycoplasmatota</taxon>
        <taxon>Mollicutes</taxon>
        <taxon>Mycoplasmataceae</taxon>
        <taxon>Mycoplasma</taxon>
    </lineage>
</organism>
<sequence>MKKSKSSKIDNKKKLKKIIKYLKTAAGKKTLISISVIVFVAIVVVATSAITFNS</sequence>
<evidence type="ECO:0000313" key="3">
    <source>
        <dbReference type="Proteomes" id="UP000718793"/>
    </source>
</evidence>
<reference evidence="2" key="1">
    <citation type="submission" date="2021-06" db="EMBL/GenBank/DDBJ databases">
        <title>Novel Mycoplasma species detected in California sea lions (Zalophus californianus) from the USA.</title>
        <authorList>
            <person name="Volokhov D.V."/>
            <person name="Furtak V.A."/>
            <person name="Zagorodnyaya T.A."/>
        </authorList>
    </citation>
    <scope>NUCLEOTIDE SEQUENCE [LARGE SCALE GENOMIC DNA]</scope>
    <source>
        <strain evidence="2">CSL 5346</strain>
    </source>
</reference>
<protein>
    <submittedName>
        <fullName evidence="2">Uncharacterized protein</fullName>
    </submittedName>
</protein>
<accession>A0ABS6DQC6</accession>
<dbReference type="RefSeq" id="WP_216489204.1">
    <property type="nucleotide sequence ID" value="NZ_JAHMHH010000003.1"/>
</dbReference>
<keyword evidence="1" id="KW-0472">Membrane</keyword>
<proteinExistence type="predicted"/>
<keyword evidence="1" id="KW-0812">Transmembrane</keyword>
<keyword evidence="3" id="KW-1185">Reference proteome</keyword>
<name>A0ABS6DQC6_9MOLU</name>
<keyword evidence="1" id="KW-1133">Transmembrane helix</keyword>
<evidence type="ECO:0000313" key="2">
    <source>
        <dbReference type="EMBL" id="MBU4692525.1"/>
    </source>
</evidence>
<gene>
    <name evidence="2" type="ORF">KQ875_02885</name>
</gene>
<dbReference type="Proteomes" id="UP000718793">
    <property type="component" value="Unassembled WGS sequence"/>
</dbReference>